<dbReference type="GO" id="GO:0016740">
    <property type="term" value="F:transferase activity"/>
    <property type="evidence" value="ECO:0007669"/>
    <property type="project" value="UniProtKB-UniRule"/>
</dbReference>
<evidence type="ECO:0000256" key="6">
    <source>
        <dbReference type="ARBA" id="ARBA00022723"/>
    </source>
</evidence>
<comment type="catalytic activity">
    <reaction evidence="10 11">
        <text>L-threonyl-[protein] + FAD = FMN-L-threonyl-[protein] + AMP + H(+)</text>
        <dbReference type="Rhea" id="RHEA:36847"/>
        <dbReference type="Rhea" id="RHEA-COMP:11060"/>
        <dbReference type="Rhea" id="RHEA-COMP:11061"/>
        <dbReference type="ChEBI" id="CHEBI:15378"/>
        <dbReference type="ChEBI" id="CHEBI:30013"/>
        <dbReference type="ChEBI" id="CHEBI:57692"/>
        <dbReference type="ChEBI" id="CHEBI:74257"/>
        <dbReference type="ChEBI" id="CHEBI:456215"/>
        <dbReference type="EC" id="2.7.1.180"/>
    </reaction>
</comment>
<keyword evidence="14" id="KW-1185">Reference proteome</keyword>
<gene>
    <name evidence="13" type="ORF">ABB29_14530</name>
</gene>
<dbReference type="GO" id="GO:0046872">
    <property type="term" value="F:metal ion binding"/>
    <property type="evidence" value="ECO:0007669"/>
    <property type="project" value="UniProtKB-UniRule"/>
</dbReference>
<dbReference type="PIRSF" id="PIRSF006268">
    <property type="entry name" value="ApbE"/>
    <property type="match status" value="1"/>
</dbReference>
<evidence type="ECO:0000256" key="8">
    <source>
        <dbReference type="ARBA" id="ARBA00022842"/>
    </source>
</evidence>
<accession>A0A0R0CE20</accession>
<evidence type="ECO:0000256" key="7">
    <source>
        <dbReference type="ARBA" id="ARBA00022827"/>
    </source>
</evidence>
<feature type="binding site" evidence="12">
    <location>
        <position position="158"/>
    </location>
    <ligand>
        <name>Mg(2+)</name>
        <dbReference type="ChEBI" id="CHEBI:18420"/>
    </ligand>
</feature>
<evidence type="ECO:0000256" key="12">
    <source>
        <dbReference type="PIRSR" id="PIRSR006268-2"/>
    </source>
</evidence>
<evidence type="ECO:0000256" key="2">
    <source>
        <dbReference type="ARBA" id="ARBA00011955"/>
    </source>
</evidence>
<feature type="binding site" evidence="12">
    <location>
        <position position="278"/>
    </location>
    <ligand>
        <name>Mg(2+)</name>
        <dbReference type="ChEBI" id="CHEBI:18420"/>
    </ligand>
</feature>
<evidence type="ECO:0000256" key="4">
    <source>
        <dbReference type="ARBA" id="ARBA00022630"/>
    </source>
</evidence>
<dbReference type="PANTHER" id="PTHR30040:SF2">
    <property type="entry name" value="FAD:PROTEIN FMN TRANSFERASE"/>
    <property type="match status" value="1"/>
</dbReference>
<keyword evidence="7 11" id="KW-0274">FAD</keyword>
<keyword evidence="4 11" id="KW-0285">Flavoprotein</keyword>
<dbReference type="Proteomes" id="UP000052052">
    <property type="component" value="Unassembled WGS sequence"/>
</dbReference>
<evidence type="ECO:0000256" key="1">
    <source>
        <dbReference type="ARBA" id="ARBA00008282"/>
    </source>
</evidence>
<evidence type="ECO:0000256" key="9">
    <source>
        <dbReference type="ARBA" id="ARBA00031306"/>
    </source>
</evidence>
<dbReference type="Gene3D" id="3.10.520.10">
    <property type="entry name" value="ApbE-like domains"/>
    <property type="match status" value="1"/>
</dbReference>
<evidence type="ECO:0000313" key="13">
    <source>
        <dbReference type="EMBL" id="KRG67993.1"/>
    </source>
</evidence>
<dbReference type="EMBL" id="LDJL01000017">
    <property type="protein sequence ID" value="KRG67993.1"/>
    <property type="molecule type" value="Genomic_DNA"/>
</dbReference>
<proteinExistence type="inferred from homology"/>
<sequence>MPIDVSTTHLHSLLGQTMGTTWSVRLRLPGEHDLHALHDGVQARLDSIVAQMSTWWSSSDISRYNHAPAGSWHRLPEDFGNVLHCALDIARRSGGTFDPTVGPLVAAWGFGADAGPRAVPAPEPLAQARARVGWQRIQTTIEPLLLLQPGDLHLDFSAIAKGYAVDCVLAHLRDQQVPAALVEIGGELAGYGRKADGQCWQVLVEASPDDADNDDDPLLLALDGVAVATSGLHWHQFEQQGQSFSHTIDPRSGRPVLDAPAAVTVICQQAMQADAWATALTVMGMQAGLAFAQSQGLAARFVASDAGTPAMATTAFNAFVS</sequence>
<dbReference type="STRING" id="344882.ABB29_14530"/>
<dbReference type="PATRIC" id="fig|344882.3.peg.1293"/>
<keyword evidence="5 11" id="KW-0808">Transferase</keyword>
<evidence type="ECO:0000256" key="10">
    <source>
        <dbReference type="ARBA" id="ARBA00048540"/>
    </source>
</evidence>
<dbReference type="InterPro" id="IPR024932">
    <property type="entry name" value="ApbE"/>
</dbReference>
<dbReference type="SUPFAM" id="SSF143631">
    <property type="entry name" value="ApbE-like"/>
    <property type="match status" value="1"/>
</dbReference>
<keyword evidence="6 11" id="KW-0479">Metal-binding</keyword>
<evidence type="ECO:0000256" key="3">
    <source>
        <dbReference type="ARBA" id="ARBA00016337"/>
    </source>
</evidence>
<feature type="binding site" evidence="12">
    <location>
        <position position="274"/>
    </location>
    <ligand>
        <name>Mg(2+)</name>
        <dbReference type="ChEBI" id="CHEBI:18420"/>
    </ligand>
</feature>
<comment type="cofactor">
    <cofactor evidence="12">
        <name>Mg(2+)</name>
        <dbReference type="ChEBI" id="CHEBI:18420"/>
    </cofactor>
    <cofactor evidence="12">
        <name>Mn(2+)</name>
        <dbReference type="ChEBI" id="CHEBI:29035"/>
    </cofactor>
    <text evidence="12">Magnesium. Can also use manganese.</text>
</comment>
<dbReference type="InterPro" id="IPR003374">
    <property type="entry name" value="ApbE-like_sf"/>
</dbReference>
<name>A0A0R0CE20_9GAMM</name>
<evidence type="ECO:0000256" key="5">
    <source>
        <dbReference type="ARBA" id="ARBA00022679"/>
    </source>
</evidence>
<evidence type="ECO:0000256" key="11">
    <source>
        <dbReference type="PIRNR" id="PIRNR006268"/>
    </source>
</evidence>
<protein>
    <recommendedName>
        <fullName evidence="3 11">FAD:protein FMN transferase</fullName>
        <ecNumber evidence="2 11">2.7.1.180</ecNumber>
    </recommendedName>
    <alternativeName>
        <fullName evidence="9 11">Flavin transferase</fullName>
    </alternativeName>
</protein>
<reference evidence="13 14" key="1">
    <citation type="submission" date="2015-05" db="EMBL/GenBank/DDBJ databases">
        <title>Genome sequencing and analysis of members of genus Stenotrophomonas.</title>
        <authorList>
            <person name="Patil P.P."/>
            <person name="Midha S."/>
            <person name="Patil P.B."/>
        </authorList>
    </citation>
    <scope>NUCLEOTIDE SEQUENCE [LARGE SCALE GENOMIC DNA]</scope>
    <source>
        <strain evidence="13 14">DSM 21858</strain>
    </source>
</reference>
<dbReference type="EC" id="2.7.1.180" evidence="2 11"/>
<organism evidence="13 14">
    <name type="scientific">Pseudoxanthomonas dokdonensis</name>
    <dbReference type="NCBI Taxonomy" id="344882"/>
    <lineage>
        <taxon>Bacteria</taxon>
        <taxon>Pseudomonadati</taxon>
        <taxon>Pseudomonadota</taxon>
        <taxon>Gammaproteobacteria</taxon>
        <taxon>Lysobacterales</taxon>
        <taxon>Lysobacteraceae</taxon>
        <taxon>Pseudoxanthomonas</taxon>
    </lineage>
</organism>
<keyword evidence="8 11" id="KW-0460">Magnesium</keyword>
<dbReference type="PANTHER" id="PTHR30040">
    <property type="entry name" value="THIAMINE BIOSYNTHESIS LIPOPROTEIN APBE"/>
    <property type="match status" value="1"/>
</dbReference>
<dbReference type="AlphaFoldDB" id="A0A0R0CE20"/>
<comment type="caution">
    <text evidence="13">The sequence shown here is derived from an EMBL/GenBank/DDBJ whole genome shotgun (WGS) entry which is preliminary data.</text>
</comment>
<comment type="similarity">
    <text evidence="1 11">Belongs to the ApbE family.</text>
</comment>
<dbReference type="OrthoDB" id="9778595at2"/>
<dbReference type="Pfam" id="PF02424">
    <property type="entry name" value="ApbE"/>
    <property type="match status" value="1"/>
</dbReference>
<evidence type="ECO:0000313" key="14">
    <source>
        <dbReference type="Proteomes" id="UP000052052"/>
    </source>
</evidence>